<comment type="caution">
    <text evidence="1">The sequence shown here is derived from an EMBL/GenBank/DDBJ whole genome shotgun (WGS) entry which is preliminary data.</text>
</comment>
<keyword evidence="2" id="KW-1185">Reference proteome</keyword>
<reference evidence="1 2" key="1">
    <citation type="submission" date="2024-05" db="EMBL/GenBank/DDBJ databases">
        <title>Genome sequencing and assembly of Indian major carp, Cirrhinus mrigala (Hamilton, 1822).</title>
        <authorList>
            <person name="Mohindra V."/>
            <person name="Chowdhury L.M."/>
            <person name="Lal K."/>
            <person name="Jena J.K."/>
        </authorList>
    </citation>
    <scope>NUCLEOTIDE SEQUENCE [LARGE SCALE GENOMIC DNA]</scope>
    <source>
        <strain evidence="1">CM1030</strain>
        <tissue evidence="1">Blood</tissue>
    </source>
</reference>
<accession>A0ABD0Q1Z6</accession>
<dbReference type="Proteomes" id="UP001529510">
    <property type="component" value="Unassembled WGS sequence"/>
</dbReference>
<name>A0ABD0Q1Z6_CIRMR</name>
<evidence type="ECO:0000313" key="1">
    <source>
        <dbReference type="EMBL" id="KAL0178831.1"/>
    </source>
</evidence>
<organism evidence="1 2">
    <name type="scientific">Cirrhinus mrigala</name>
    <name type="common">Mrigala</name>
    <dbReference type="NCBI Taxonomy" id="683832"/>
    <lineage>
        <taxon>Eukaryota</taxon>
        <taxon>Metazoa</taxon>
        <taxon>Chordata</taxon>
        <taxon>Craniata</taxon>
        <taxon>Vertebrata</taxon>
        <taxon>Euteleostomi</taxon>
        <taxon>Actinopterygii</taxon>
        <taxon>Neopterygii</taxon>
        <taxon>Teleostei</taxon>
        <taxon>Ostariophysi</taxon>
        <taxon>Cypriniformes</taxon>
        <taxon>Cyprinidae</taxon>
        <taxon>Labeoninae</taxon>
        <taxon>Labeonini</taxon>
        <taxon>Cirrhinus</taxon>
    </lineage>
</organism>
<evidence type="ECO:0000313" key="2">
    <source>
        <dbReference type="Proteomes" id="UP001529510"/>
    </source>
</evidence>
<gene>
    <name evidence="1" type="ORF">M9458_024273</name>
</gene>
<dbReference type="EMBL" id="JAMKFB020000012">
    <property type="protein sequence ID" value="KAL0178831.1"/>
    <property type="molecule type" value="Genomic_DNA"/>
</dbReference>
<protein>
    <submittedName>
        <fullName evidence="1">Uncharacterized protein</fullName>
    </submittedName>
</protein>
<feature type="non-terminal residue" evidence="1">
    <location>
        <position position="55"/>
    </location>
</feature>
<dbReference type="AlphaFoldDB" id="A0ABD0Q1Z6"/>
<proteinExistence type="predicted"/>
<feature type="non-terminal residue" evidence="1">
    <location>
        <position position="1"/>
    </location>
</feature>
<sequence length="55" mass="6247">NEDVDEGYVLNHDGIGLRLTAMEYWKCSESGISLPFKDEKEPDCKFVIAESLPEQ</sequence>